<protein>
    <recommendedName>
        <fullName evidence="2">protein-tyrosine-phosphatase</fullName>
        <ecNumber evidence="2">3.1.3.48</ecNumber>
    </recommendedName>
</protein>
<keyword evidence="3 5" id="KW-0378">Hydrolase</keyword>
<evidence type="ECO:0000313" key="6">
    <source>
        <dbReference type="Proteomes" id="UP001497602"/>
    </source>
</evidence>
<dbReference type="GO" id="GO:0004725">
    <property type="term" value="F:protein tyrosine phosphatase activity"/>
    <property type="evidence" value="ECO:0007669"/>
    <property type="project" value="UniProtKB-EC"/>
</dbReference>
<dbReference type="InterPro" id="IPR016667">
    <property type="entry name" value="Caps_polysacc_synth_CpsB/CapC"/>
</dbReference>
<keyword evidence="6" id="KW-1185">Reference proteome</keyword>
<gene>
    <name evidence="5" type="ORF">T190115A13A_10059</name>
</gene>
<dbReference type="SUPFAM" id="SSF89550">
    <property type="entry name" value="PHP domain-like"/>
    <property type="match status" value="1"/>
</dbReference>
<evidence type="ECO:0000256" key="2">
    <source>
        <dbReference type="ARBA" id="ARBA00013064"/>
    </source>
</evidence>
<organism evidence="5 6">
    <name type="scientific">Tenacibaculum vairaonense</name>
    <dbReference type="NCBI Taxonomy" id="3137860"/>
    <lineage>
        <taxon>Bacteria</taxon>
        <taxon>Pseudomonadati</taxon>
        <taxon>Bacteroidota</taxon>
        <taxon>Flavobacteriia</taxon>
        <taxon>Flavobacteriales</taxon>
        <taxon>Flavobacteriaceae</taxon>
        <taxon>Tenacibaculum</taxon>
    </lineage>
</organism>
<reference evidence="5 6" key="1">
    <citation type="submission" date="2024-05" db="EMBL/GenBank/DDBJ databases">
        <authorList>
            <person name="Duchaud E."/>
        </authorList>
    </citation>
    <scope>NUCLEOTIDE SEQUENCE [LARGE SCALE GENOMIC DNA]</scope>
    <source>
        <strain evidence="5">Ena-SAMPLE-TAB-13-05-2024-13:56:06:370-140305</strain>
    </source>
</reference>
<comment type="similarity">
    <text evidence="1">Belongs to the metallo-dependent hydrolases superfamily. CpsB/CapC family.</text>
</comment>
<comment type="caution">
    <text evidence="5">The sequence shown here is derived from an EMBL/GenBank/DDBJ whole genome shotgun (WGS) entry which is preliminary data.</text>
</comment>
<dbReference type="Proteomes" id="UP001497602">
    <property type="component" value="Unassembled WGS sequence"/>
</dbReference>
<name>A0ABM9PJT8_9FLAO</name>
<evidence type="ECO:0000256" key="4">
    <source>
        <dbReference type="ARBA" id="ARBA00051722"/>
    </source>
</evidence>
<dbReference type="Gene3D" id="3.20.20.140">
    <property type="entry name" value="Metal-dependent hydrolases"/>
    <property type="match status" value="1"/>
</dbReference>
<evidence type="ECO:0000256" key="3">
    <source>
        <dbReference type="ARBA" id="ARBA00022801"/>
    </source>
</evidence>
<dbReference type="EC" id="3.1.3.48" evidence="2"/>
<dbReference type="PANTHER" id="PTHR39181">
    <property type="entry name" value="TYROSINE-PROTEIN PHOSPHATASE YWQE"/>
    <property type="match status" value="1"/>
</dbReference>
<dbReference type="EMBL" id="CAXJRC010000011">
    <property type="protein sequence ID" value="CAL2105903.1"/>
    <property type="molecule type" value="Genomic_DNA"/>
</dbReference>
<evidence type="ECO:0000313" key="5">
    <source>
        <dbReference type="EMBL" id="CAL2105903.1"/>
    </source>
</evidence>
<dbReference type="InterPro" id="IPR016195">
    <property type="entry name" value="Pol/histidinol_Pase-like"/>
</dbReference>
<dbReference type="RefSeq" id="WP_348737738.1">
    <property type="nucleotide sequence ID" value="NZ_CAXJRC010000011.1"/>
</dbReference>
<evidence type="ECO:0000256" key="1">
    <source>
        <dbReference type="ARBA" id="ARBA00005750"/>
    </source>
</evidence>
<dbReference type="Pfam" id="PF19567">
    <property type="entry name" value="CpsB_CapC"/>
    <property type="match status" value="1"/>
</dbReference>
<proteinExistence type="inferred from homology"/>
<sequence length="251" mass="29523">MIFFKKKELPLNEVFNDGFVDIHSHLLPGIDDGAKSIENSIELIEKMYSYGIKNFITTPHVLGDVYPNSSQLIKEKEIEVKKELLERGMNDISFTAAAEYMMDEQFVERLKRDDILTLKDNYVLVEMSYFNAPYNLYEILFDIQLKGYKPVLAHPERYNFYHNDFQQYYKLKKAGCVFQLNLLSLTEQYGKGVQKITQKLLSENLYDFVGTDTHHMNHLRLLKKIGDKKVVNKIKNLIRNNELFKLKKEAY</sequence>
<accession>A0ABM9PJT8</accession>
<dbReference type="PANTHER" id="PTHR39181:SF1">
    <property type="entry name" value="TYROSINE-PROTEIN PHOSPHATASE YWQE"/>
    <property type="match status" value="1"/>
</dbReference>
<comment type="catalytic activity">
    <reaction evidence="4">
        <text>O-phospho-L-tyrosyl-[protein] + H2O = L-tyrosyl-[protein] + phosphate</text>
        <dbReference type="Rhea" id="RHEA:10684"/>
        <dbReference type="Rhea" id="RHEA-COMP:10136"/>
        <dbReference type="Rhea" id="RHEA-COMP:20101"/>
        <dbReference type="ChEBI" id="CHEBI:15377"/>
        <dbReference type="ChEBI" id="CHEBI:43474"/>
        <dbReference type="ChEBI" id="CHEBI:46858"/>
        <dbReference type="ChEBI" id="CHEBI:61978"/>
        <dbReference type="EC" id="3.1.3.48"/>
    </reaction>
</comment>